<evidence type="ECO:0000313" key="2">
    <source>
        <dbReference type="Proteomes" id="UP000309128"/>
    </source>
</evidence>
<organism evidence="1 2">
    <name type="scientific">Nonomuraea turkmeniaca</name>
    <dbReference type="NCBI Taxonomy" id="103838"/>
    <lineage>
        <taxon>Bacteria</taxon>
        <taxon>Bacillati</taxon>
        <taxon>Actinomycetota</taxon>
        <taxon>Actinomycetes</taxon>
        <taxon>Streptosporangiales</taxon>
        <taxon>Streptosporangiaceae</taxon>
        <taxon>Nonomuraea</taxon>
    </lineage>
</organism>
<dbReference type="EMBL" id="VCKY01000170">
    <property type="protein sequence ID" value="TMR10989.1"/>
    <property type="molecule type" value="Genomic_DNA"/>
</dbReference>
<comment type="caution">
    <text evidence="1">The sequence shown here is derived from an EMBL/GenBank/DDBJ whole genome shotgun (WGS) entry which is preliminary data.</text>
</comment>
<protein>
    <submittedName>
        <fullName evidence="1">Uncharacterized protein</fullName>
    </submittedName>
</protein>
<evidence type="ECO:0000313" key="1">
    <source>
        <dbReference type="EMBL" id="TMR10989.1"/>
    </source>
</evidence>
<proteinExistence type="predicted"/>
<gene>
    <name evidence="1" type="ORF">ETD86_37370</name>
</gene>
<accession>A0A5S4F4J6</accession>
<dbReference type="Proteomes" id="UP000309128">
    <property type="component" value="Unassembled WGS sequence"/>
</dbReference>
<dbReference type="OrthoDB" id="8545945at2"/>
<keyword evidence="2" id="KW-1185">Reference proteome</keyword>
<name>A0A5S4F4J6_9ACTN</name>
<sequence length="136" mass="15153">MTNPGPLARERFVLQDTWPAEHAEQIAADGWSVVNAPRPLIGRITWEGAFLTGIFYAAGPVQEFGERWRRDDATLLTPLSHADILDRMRAVCAEYGTTLEAFAAEYDGAARSLADDLDLPWDETWLVPPVEGEDPR</sequence>
<reference evidence="1 2" key="1">
    <citation type="submission" date="2019-05" db="EMBL/GenBank/DDBJ databases">
        <title>Draft genome sequence of Nonomuraea turkmeniaca DSM 43926.</title>
        <authorList>
            <person name="Saricaoglu S."/>
            <person name="Isik K."/>
        </authorList>
    </citation>
    <scope>NUCLEOTIDE SEQUENCE [LARGE SCALE GENOMIC DNA]</scope>
    <source>
        <strain evidence="1 2">DSM 43926</strain>
    </source>
</reference>
<dbReference type="AlphaFoldDB" id="A0A5S4F4J6"/>
<dbReference type="RefSeq" id="WP_138671366.1">
    <property type="nucleotide sequence ID" value="NZ_VCKY01000170.1"/>
</dbReference>